<accession>A0ABV5UBD9</accession>
<evidence type="ECO:0000256" key="1">
    <source>
        <dbReference type="SAM" id="Phobius"/>
    </source>
</evidence>
<gene>
    <name evidence="2" type="ORF">ACFFTO_31260</name>
</gene>
<feature type="transmembrane region" description="Helical" evidence="1">
    <location>
        <begin position="81"/>
        <end position="102"/>
    </location>
</feature>
<protein>
    <submittedName>
        <fullName evidence="2">Uncharacterized protein</fullName>
    </submittedName>
</protein>
<comment type="caution">
    <text evidence="2">The sequence shown here is derived from an EMBL/GenBank/DDBJ whole genome shotgun (WGS) entry which is preliminary data.</text>
</comment>
<dbReference type="EMBL" id="JBHMBK010000028">
    <property type="protein sequence ID" value="MFB9688677.1"/>
    <property type="molecule type" value="Genomic_DNA"/>
</dbReference>
<dbReference type="RefSeq" id="WP_378201100.1">
    <property type="nucleotide sequence ID" value="NZ_JBHMBK010000028.1"/>
</dbReference>
<proteinExistence type="predicted"/>
<keyword evidence="3" id="KW-1185">Reference proteome</keyword>
<keyword evidence="1" id="KW-0472">Membrane</keyword>
<reference evidence="2 3" key="1">
    <citation type="submission" date="2024-09" db="EMBL/GenBank/DDBJ databases">
        <authorList>
            <person name="Sun Q."/>
            <person name="Mori K."/>
        </authorList>
    </citation>
    <scope>NUCLEOTIDE SEQUENCE [LARGE SCALE GENOMIC DNA]</scope>
    <source>
        <strain evidence="2 3">JCM 13852</strain>
    </source>
</reference>
<evidence type="ECO:0000313" key="3">
    <source>
        <dbReference type="Proteomes" id="UP001589535"/>
    </source>
</evidence>
<keyword evidence="1" id="KW-0812">Transmembrane</keyword>
<name>A0ABV5UBD9_9PSEU</name>
<dbReference type="Proteomes" id="UP001589535">
    <property type="component" value="Unassembled WGS sequence"/>
</dbReference>
<keyword evidence="1" id="KW-1133">Transmembrane helix</keyword>
<organism evidence="2 3">
    <name type="scientific">Amycolatopsis plumensis</name>
    <dbReference type="NCBI Taxonomy" id="236508"/>
    <lineage>
        <taxon>Bacteria</taxon>
        <taxon>Bacillati</taxon>
        <taxon>Actinomycetota</taxon>
        <taxon>Actinomycetes</taxon>
        <taxon>Pseudonocardiales</taxon>
        <taxon>Pseudonocardiaceae</taxon>
        <taxon>Amycolatopsis</taxon>
    </lineage>
</organism>
<sequence length="168" mass="17682">MTEMTHPEDVGSGGAASGRLVVGFADLAREVVAEVAPDQLPYLALVTAEWAAGKDSRKPAGAWTGGEVGLGGTDPSVLSDIIYPLLTGTAAQVLGAAGFAGLQRRRWWRRRSRTTKPAQLALDVDRIDEVRGVCLVHGQTLGLNEAEAALLADAVEAALRRAAKGERR</sequence>
<evidence type="ECO:0000313" key="2">
    <source>
        <dbReference type="EMBL" id="MFB9688677.1"/>
    </source>
</evidence>